<evidence type="ECO:0000313" key="3">
    <source>
        <dbReference type="EMBL" id="HIZ89029.1"/>
    </source>
</evidence>
<evidence type="ECO:0000259" key="2">
    <source>
        <dbReference type="SMART" id="SM00460"/>
    </source>
</evidence>
<protein>
    <submittedName>
        <fullName evidence="3">Transglutaminase domain-containing protein</fullName>
    </submittedName>
</protein>
<dbReference type="AlphaFoldDB" id="A0A9D2KA73"/>
<feature type="region of interest" description="Disordered" evidence="1">
    <location>
        <begin position="373"/>
        <end position="408"/>
    </location>
</feature>
<reference evidence="3" key="2">
    <citation type="submission" date="2021-04" db="EMBL/GenBank/DDBJ databases">
        <authorList>
            <person name="Gilroy R."/>
        </authorList>
    </citation>
    <scope>NUCLEOTIDE SEQUENCE</scope>
    <source>
        <strain evidence="3">ChiW4-1371</strain>
    </source>
</reference>
<comment type="caution">
    <text evidence="3">The sequence shown here is derived from an EMBL/GenBank/DDBJ whole genome shotgun (WGS) entry which is preliminary data.</text>
</comment>
<dbReference type="InterPro" id="IPR002931">
    <property type="entry name" value="Transglutaminase-like"/>
</dbReference>
<evidence type="ECO:0000313" key="4">
    <source>
        <dbReference type="Proteomes" id="UP000824176"/>
    </source>
</evidence>
<dbReference type="SUPFAM" id="SSF54001">
    <property type="entry name" value="Cysteine proteinases"/>
    <property type="match status" value="1"/>
</dbReference>
<dbReference type="InterPro" id="IPR038765">
    <property type="entry name" value="Papain-like_cys_pep_sf"/>
</dbReference>
<proteinExistence type="predicted"/>
<name>A0A9D2KA73_9BACT</name>
<feature type="region of interest" description="Disordered" evidence="1">
    <location>
        <begin position="1"/>
        <end position="94"/>
    </location>
</feature>
<gene>
    <name evidence="3" type="ORF">H9804_03715</name>
</gene>
<feature type="domain" description="Transglutaminase-like" evidence="2">
    <location>
        <begin position="279"/>
        <end position="346"/>
    </location>
</feature>
<evidence type="ECO:0000256" key="1">
    <source>
        <dbReference type="SAM" id="MobiDB-lite"/>
    </source>
</evidence>
<organism evidence="3 4">
    <name type="scientific">Candidatus Mucispirillum faecigallinarum</name>
    <dbReference type="NCBI Taxonomy" id="2838699"/>
    <lineage>
        <taxon>Bacteria</taxon>
        <taxon>Pseudomonadati</taxon>
        <taxon>Deferribacterota</taxon>
        <taxon>Deferribacteres</taxon>
        <taxon>Deferribacterales</taxon>
        <taxon>Mucispirillaceae</taxon>
        <taxon>Mucispirillum</taxon>
    </lineage>
</organism>
<accession>A0A9D2KA73</accession>
<sequence>DDNTGGEVVKPNPDGDNQGGAVTEPVEPGGDDNTGGEVVEPDPDKDNQGGTVTEPVEPGGDGESSGETTVDPVEPDKDNESGTTNPDYNEKPAYDKEFNASINVFEPKYYYGRTLLKSEDERNAYDLMMQTFITFAVNDSNANDKRIKVDFAANNIHITPEQLNTIGGYILYDEQRLTYLITSSVPKGTASGSAGATSVDSAGYVTQAYYDVFAYNMTAARNLYNTQSALIEEGAQNILSKLKDDMTEGQKFRTLHDEFLKTVSYGQQGVGVRDIRGGLGTSKKILCEGYARTLTYLCQRAGLEVIYVVGTANYSGTGSSGNGGDFDHAWIKVKIDGQWYNVDPTNNDGMTAGSDSVFYTNFLQEDYEFNKTHTAGKTTNEKNPVTSYPEFPESAPTPYPLDMTDYTK</sequence>
<feature type="compositionally biased region" description="Polar residues" evidence="1">
    <location>
        <begin position="373"/>
        <end position="386"/>
    </location>
</feature>
<dbReference type="SMART" id="SM00460">
    <property type="entry name" value="TGc"/>
    <property type="match status" value="1"/>
</dbReference>
<dbReference type="Proteomes" id="UP000824176">
    <property type="component" value="Unassembled WGS sequence"/>
</dbReference>
<feature type="non-terminal residue" evidence="3">
    <location>
        <position position="1"/>
    </location>
</feature>
<dbReference type="EMBL" id="DXAQ01000058">
    <property type="protein sequence ID" value="HIZ89029.1"/>
    <property type="molecule type" value="Genomic_DNA"/>
</dbReference>
<reference evidence="3" key="1">
    <citation type="journal article" date="2021" name="PeerJ">
        <title>Extensive microbial diversity within the chicken gut microbiome revealed by metagenomics and culture.</title>
        <authorList>
            <person name="Gilroy R."/>
            <person name="Ravi A."/>
            <person name="Getino M."/>
            <person name="Pursley I."/>
            <person name="Horton D.L."/>
            <person name="Alikhan N.F."/>
            <person name="Baker D."/>
            <person name="Gharbi K."/>
            <person name="Hall N."/>
            <person name="Watson M."/>
            <person name="Adriaenssens E.M."/>
            <person name="Foster-Nyarko E."/>
            <person name="Jarju S."/>
            <person name="Secka A."/>
            <person name="Antonio M."/>
            <person name="Oren A."/>
            <person name="Chaudhuri R.R."/>
            <person name="La Ragione R."/>
            <person name="Hildebrand F."/>
            <person name="Pallen M.J."/>
        </authorList>
    </citation>
    <scope>NUCLEOTIDE SEQUENCE</scope>
    <source>
        <strain evidence="3">ChiW4-1371</strain>
    </source>
</reference>
<dbReference type="Gene3D" id="3.10.620.30">
    <property type="match status" value="1"/>
</dbReference>
<dbReference type="Pfam" id="PF01841">
    <property type="entry name" value="Transglut_core"/>
    <property type="match status" value="1"/>
</dbReference>